<dbReference type="RefSeq" id="WP_229961855.1">
    <property type="nucleotide sequence ID" value="NZ_JAJJWI010000016.1"/>
</dbReference>
<dbReference type="InterPro" id="IPR006597">
    <property type="entry name" value="Sel1-like"/>
</dbReference>
<organism evidence="3 4">
    <name type="scientific">Pontibacter silvestris</name>
    <dbReference type="NCBI Taxonomy" id="2305183"/>
    <lineage>
        <taxon>Bacteria</taxon>
        <taxon>Pseudomonadati</taxon>
        <taxon>Bacteroidota</taxon>
        <taxon>Cytophagia</taxon>
        <taxon>Cytophagales</taxon>
        <taxon>Hymenobacteraceae</taxon>
        <taxon>Pontibacter</taxon>
    </lineage>
</organism>
<reference evidence="4" key="1">
    <citation type="journal article" date="2019" name="Int. J. Syst. Evol. Microbiol.">
        <title>The Global Catalogue of Microorganisms (GCM) 10K type strain sequencing project: providing services to taxonomists for standard genome sequencing and annotation.</title>
        <authorList>
            <consortium name="The Broad Institute Genomics Platform"/>
            <consortium name="The Broad Institute Genome Sequencing Center for Infectious Disease"/>
            <person name="Wu L."/>
            <person name="Ma J."/>
        </authorList>
    </citation>
    <scope>NUCLEOTIDE SEQUENCE [LARGE SCALE GENOMIC DNA]</scope>
    <source>
        <strain evidence="4">JCM 16545</strain>
    </source>
</reference>
<keyword evidence="1" id="KW-0040">ANK repeat</keyword>
<gene>
    <name evidence="3" type="ORF">ACFSKU_02690</name>
</gene>
<accession>A0ABW4WVH5</accession>
<dbReference type="Gene3D" id="1.25.40.10">
    <property type="entry name" value="Tetratricopeptide repeat domain"/>
    <property type="match status" value="1"/>
</dbReference>
<comment type="caution">
    <text evidence="3">The sequence shown here is derived from an EMBL/GenBank/DDBJ whole genome shotgun (WGS) entry which is preliminary data.</text>
</comment>
<dbReference type="PROSITE" id="PS50088">
    <property type="entry name" value="ANK_REPEAT"/>
    <property type="match status" value="2"/>
</dbReference>
<dbReference type="PANTHER" id="PTHR11102:SF160">
    <property type="entry name" value="ERAD-ASSOCIATED E3 UBIQUITIN-PROTEIN LIGASE COMPONENT HRD3"/>
    <property type="match status" value="1"/>
</dbReference>
<dbReference type="Pfam" id="PF12796">
    <property type="entry name" value="Ank_2"/>
    <property type="match status" value="1"/>
</dbReference>
<dbReference type="SMART" id="SM00248">
    <property type="entry name" value="ANK"/>
    <property type="match status" value="5"/>
</dbReference>
<dbReference type="InterPro" id="IPR036770">
    <property type="entry name" value="Ankyrin_rpt-contain_sf"/>
</dbReference>
<evidence type="ECO:0000313" key="3">
    <source>
        <dbReference type="EMBL" id="MFD2065775.1"/>
    </source>
</evidence>
<dbReference type="Pfam" id="PF08238">
    <property type="entry name" value="Sel1"/>
    <property type="match status" value="5"/>
</dbReference>
<keyword evidence="4" id="KW-1185">Reference proteome</keyword>
<proteinExistence type="predicted"/>
<dbReference type="InterPro" id="IPR011990">
    <property type="entry name" value="TPR-like_helical_dom_sf"/>
</dbReference>
<protein>
    <submittedName>
        <fullName evidence="3">Ankyrin repeat domain-containing protein</fullName>
    </submittedName>
</protein>
<dbReference type="InterPro" id="IPR050767">
    <property type="entry name" value="Sel1_AlgK"/>
</dbReference>
<evidence type="ECO:0000313" key="4">
    <source>
        <dbReference type="Proteomes" id="UP001597369"/>
    </source>
</evidence>
<dbReference type="PANTHER" id="PTHR11102">
    <property type="entry name" value="SEL-1-LIKE PROTEIN"/>
    <property type="match status" value="1"/>
</dbReference>
<sequence length="534" mass="59093">MKRMLLLLSLIVMYQVSAAQTNASQNGGKRDSVKIVSTKGTVADTATNALNTKLIWRTPATQVGLNLYISLQFKEAYAKFQEAVTEGDNDAYYFMGRMHQYRQLKYDTVQIDTVKEIQNASKYFAANTDSARYYFQKAVDEGSLLGHLGLAELMVINSDDEMRRFTQHMRTAAIEIREKAVDGDAFCNRILGSMYYTGYGALQDMGLAMNYLNRAAEKGDIVTYCYMANMYIEGKGVAKDYKKAEALLKKGVEAGDREALYTLGLLYEEGTLGEVKIEEARKLYRKAVSKGSPLAYEQLTYINQTTDQKLAAASIHRNPDMMKRALAAGADVNTVAVPDDYQADLKGRTPLMHTIYVPMLLEDYGEPYKPLVRLQTASLLLREGADVNAQDNDGKSALHYIVSSTRIKTEFFEQEQIQLIDTLLHYGANPNIQDKNGNTVLAQALQATIGQHIGILDLEKLLAAGADPNVQNNDGKTPLMLACEINANFEIILALLQGGADATVKDNTGKAAIDFTNHENVENILMAAGSPKRQ</sequence>
<dbReference type="Gene3D" id="1.25.40.20">
    <property type="entry name" value="Ankyrin repeat-containing domain"/>
    <property type="match status" value="2"/>
</dbReference>
<dbReference type="Proteomes" id="UP001597369">
    <property type="component" value="Unassembled WGS sequence"/>
</dbReference>
<feature type="repeat" description="ANK" evidence="1">
    <location>
        <begin position="393"/>
        <end position="435"/>
    </location>
</feature>
<feature type="signal peptide" evidence="2">
    <location>
        <begin position="1"/>
        <end position="18"/>
    </location>
</feature>
<dbReference type="SUPFAM" id="SSF48403">
    <property type="entry name" value="Ankyrin repeat"/>
    <property type="match status" value="1"/>
</dbReference>
<dbReference type="SMART" id="SM00671">
    <property type="entry name" value="SEL1"/>
    <property type="match status" value="3"/>
</dbReference>
<dbReference type="InterPro" id="IPR002110">
    <property type="entry name" value="Ankyrin_rpt"/>
</dbReference>
<dbReference type="EMBL" id="JBHUHV010000008">
    <property type="protein sequence ID" value="MFD2065775.1"/>
    <property type="molecule type" value="Genomic_DNA"/>
</dbReference>
<keyword evidence="2" id="KW-0732">Signal</keyword>
<evidence type="ECO:0000256" key="2">
    <source>
        <dbReference type="SAM" id="SignalP"/>
    </source>
</evidence>
<name>A0ABW4WVH5_9BACT</name>
<feature type="repeat" description="ANK" evidence="1">
    <location>
        <begin position="474"/>
        <end position="507"/>
    </location>
</feature>
<evidence type="ECO:0000256" key="1">
    <source>
        <dbReference type="PROSITE-ProRule" id="PRU00023"/>
    </source>
</evidence>
<feature type="chain" id="PRO_5045851472" evidence="2">
    <location>
        <begin position="19"/>
        <end position="534"/>
    </location>
</feature>
<dbReference type="PROSITE" id="PS50297">
    <property type="entry name" value="ANK_REP_REGION"/>
    <property type="match status" value="1"/>
</dbReference>
<dbReference type="SUPFAM" id="SSF81901">
    <property type="entry name" value="HCP-like"/>
    <property type="match status" value="1"/>
</dbReference>